<accession>A0AA43QL58</accession>
<keyword evidence="2" id="KW-0732">Signal</keyword>
<protein>
    <submittedName>
        <fullName evidence="3">Uncharacterized protein</fullName>
    </submittedName>
</protein>
<keyword evidence="4" id="KW-1185">Reference proteome</keyword>
<feature type="signal peptide" evidence="2">
    <location>
        <begin position="1"/>
        <end position="23"/>
    </location>
</feature>
<gene>
    <name evidence="3" type="ORF">OHK93_005989</name>
</gene>
<evidence type="ECO:0000256" key="2">
    <source>
        <dbReference type="SAM" id="SignalP"/>
    </source>
</evidence>
<evidence type="ECO:0000256" key="1">
    <source>
        <dbReference type="SAM" id="MobiDB-lite"/>
    </source>
</evidence>
<organism evidence="3 4">
    <name type="scientific">Ramalina farinacea</name>
    <dbReference type="NCBI Taxonomy" id="258253"/>
    <lineage>
        <taxon>Eukaryota</taxon>
        <taxon>Fungi</taxon>
        <taxon>Dikarya</taxon>
        <taxon>Ascomycota</taxon>
        <taxon>Pezizomycotina</taxon>
        <taxon>Lecanoromycetes</taxon>
        <taxon>OSLEUM clade</taxon>
        <taxon>Lecanoromycetidae</taxon>
        <taxon>Lecanorales</taxon>
        <taxon>Lecanorineae</taxon>
        <taxon>Ramalinaceae</taxon>
        <taxon>Ramalina</taxon>
    </lineage>
</organism>
<dbReference type="Proteomes" id="UP001161017">
    <property type="component" value="Unassembled WGS sequence"/>
</dbReference>
<evidence type="ECO:0000313" key="4">
    <source>
        <dbReference type="Proteomes" id="UP001161017"/>
    </source>
</evidence>
<dbReference type="EMBL" id="JAPUFD010000004">
    <property type="protein sequence ID" value="MDI1486728.1"/>
    <property type="molecule type" value="Genomic_DNA"/>
</dbReference>
<evidence type="ECO:0000313" key="3">
    <source>
        <dbReference type="EMBL" id="MDI1486728.1"/>
    </source>
</evidence>
<feature type="compositionally biased region" description="Basic and acidic residues" evidence="1">
    <location>
        <begin position="31"/>
        <end position="42"/>
    </location>
</feature>
<proteinExistence type="predicted"/>
<feature type="region of interest" description="Disordered" evidence="1">
    <location>
        <begin position="27"/>
        <end position="49"/>
    </location>
</feature>
<reference evidence="3" key="1">
    <citation type="journal article" date="2023" name="Genome Biol. Evol.">
        <title>First Whole Genome Sequence and Flow Cytometry Genome Size Data for the Lichen-Forming Fungus Ramalina farinacea (Ascomycota).</title>
        <authorList>
            <person name="Llewellyn T."/>
            <person name="Mian S."/>
            <person name="Hill R."/>
            <person name="Leitch I.J."/>
            <person name="Gaya E."/>
        </authorList>
    </citation>
    <scope>NUCLEOTIDE SEQUENCE</scope>
    <source>
        <strain evidence="3">LIQ254RAFAR</strain>
    </source>
</reference>
<comment type="caution">
    <text evidence="3">The sequence shown here is derived from an EMBL/GenBank/DDBJ whole genome shotgun (WGS) entry which is preliminary data.</text>
</comment>
<name>A0AA43QL58_9LECA</name>
<sequence>MRTSSIILALSLVSLCLSYPLEADSWDSNPDDLHKRQQRSPEDCADPNQNPSADCWTTLGVDQYLQGWIANNSASCNDGDFSGDGFASCYQQEVGRGELLGLQCDQVQIQSCRPPGNFSSYTPQEYYVLYSIFGIWQYFNSIYFASDFANGIASDRVGAIVSGISPIESNTAASIALSVLTAAFAFLSLPADALVEGTATAVSSTVQSTVVALQQAPGVLKALQQPATVAGLFNEVNAIEATLANLVAKFQANIANALAALQNDGNSVRAFAANGSFMVPQPSLNASTAILTQVLTTYISSQAAQGGATRYEIVFYPGDNSNATGVGHLGNDTYNFIDHSVESSPGTKVMDTILNSGWSTPELLLGGALNCAIATVEANGDPSPTPSIDPNTLTPLCISNLNVLMNAAPASNVIAGCGGSREPSQQCITPHSSFLQDRDKLKGLSQRDYLRQYGDENGSKVVNQYLDSIGK</sequence>
<feature type="chain" id="PRO_5041462184" evidence="2">
    <location>
        <begin position="24"/>
        <end position="471"/>
    </location>
</feature>
<dbReference type="AlphaFoldDB" id="A0AA43QL58"/>